<dbReference type="Gene3D" id="2.20.25.90">
    <property type="entry name" value="ADC-like domains"/>
    <property type="match status" value="1"/>
</dbReference>
<dbReference type="GO" id="GO:0051537">
    <property type="term" value="F:2 iron, 2 sulfur cluster binding"/>
    <property type="evidence" value="ECO:0007669"/>
    <property type="project" value="UniProtKB-KW"/>
</dbReference>
<dbReference type="GO" id="GO:0051539">
    <property type="term" value="F:4 iron, 4 sulfur cluster binding"/>
    <property type="evidence" value="ECO:0007669"/>
    <property type="project" value="UniProtKB-KW"/>
</dbReference>
<feature type="domain" description="2Fe-2S ferredoxin-type" evidence="9">
    <location>
        <begin position="18"/>
        <end position="96"/>
    </location>
</feature>
<dbReference type="InterPro" id="IPR036010">
    <property type="entry name" value="2Fe-2S_ferredoxin-like_sf"/>
</dbReference>
<dbReference type="PROSITE" id="PS00198">
    <property type="entry name" value="4FE4S_FER_1"/>
    <property type="match status" value="1"/>
</dbReference>
<dbReference type="GO" id="GO:0008863">
    <property type="term" value="F:formate dehydrogenase (NAD+) activity"/>
    <property type="evidence" value="ECO:0007669"/>
    <property type="project" value="InterPro"/>
</dbReference>
<evidence type="ECO:0000256" key="5">
    <source>
        <dbReference type="ARBA" id="ARBA00022737"/>
    </source>
</evidence>
<evidence type="ECO:0000256" key="8">
    <source>
        <dbReference type="ARBA" id="ARBA00023014"/>
    </source>
</evidence>
<dbReference type="InterPro" id="IPR001041">
    <property type="entry name" value="2Fe-2S_ferredoxin-type"/>
</dbReference>
<reference evidence="13" key="1">
    <citation type="submission" date="2020-05" db="EMBL/GenBank/DDBJ databases">
        <authorList>
            <person name="Chiriac C."/>
            <person name="Salcher M."/>
            <person name="Ghai R."/>
            <person name="Kavagutti S V."/>
        </authorList>
    </citation>
    <scope>NUCLEOTIDE SEQUENCE</scope>
</reference>
<dbReference type="FunFam" id="2.20.25.90:FF:000001">
    <property type="entry name" value="Formate dehydrogenase subunit alpha"/>
    <property type="match status" value="1"/>
</dbReference>
<dbReference type="Pfam" id="PF04879">
    <property type="entry name" value="Molybdop_Fe4S4"/>
    <property type="match status" value="1"/>
</dbReference>
<dbReference type="GO" id="GO:0016020">
    <property type="term" value="C:membrane"/>
    <property type="evidence" value="ECO:0007669"/>
    <property type="project" value="TreeGrafter"/>
</dbReference>
<dbReference type="Gene3D" id="3.40.228.10">
    <property type="entry name" value="Dimethylsulfoxide Reductase, domain 2"/>
    <property type="match status" value="1"/>
</dbReference>
<keyword evidence="5" id="KW-0677">Repeat</keyword>
<keyword evidence="2" id="KW-0004">4Fe-4S</keyword>
<dbReference type="InterPro" id="IPR009010">
    <property type="entry name" value="Asp_de-COase-like_dom_sf"/>
</dbReference>
<dbReference type="SUPFAM" id="SSF53706">
    <property type="entry name" value="Formate dehydrogenase/DMSO reductase, domains 1-3"/>
    <property type="match status" value="1"/>
</dbReference>
<keyword evidence="8" id="KW-0411">Iron-sulfur</keyword>
<dbReference type="GO" id="GO:0015942">
    <property type="term" value="P:formate metabolic process"/>
    <property type="evidence" value="ECO:0007669"/>
    <property type="project" value="InterPro"/>
</dbReference>
<dbReference type="FunFam" id="3.30.70.20:FF:000035">
    <property type="entry name" value="Iron hydrogenase 1"/>
    <property type="match status" value="1"/>
</dbReference>
<name>A0A6J7LC94_9ZZZZ</name>
<dbReference type="InterPro" id="IPR017900">
    <property type="entry name" value="4Fe4S_Fe_S_CS"/>
</dbReference>
<dbReference type="InterPro" id="IPR006963">
    <property type="entry name" value="Mopterin_OxRdtase_4Fe-4S_dom"/>
</dbReference>
<evidence type="ECO:0000256" key="4">
    <source>
        <dbReference type="ARBA" id="ARBA00022723"/>
    </source>
</evidence>
<dbReference type="SMART" id="SM00929">
    <property type="entry name" value="NADH-G_4Fe-4S_3"/>
    <property type="match status" value="1"/>
</dbReference>
<dbReference type="GO" id="GO:0022904">
    <property type="term" value="P:respiratory electron transport chain"/>
    <property type="evidence" value="ECO:0007669"/>
    <property type="project" value="TreeGrafter"/>
</dbReference>
<feature type="domain" description="4Fe-4S Mo/W bis-MGD-type" evidence="11">
    <location>
        <begin position="237"/>
        <end position="293"/>
    </location>
</feature>
<dbReference type="InterPro" id="IPR021074">
    <property type="entry name" value="Formate_DH_dsu"/>
</dbReference>
<dbReference type="PIRSF" id="PIRSF036643">
    <property type="entry name" value="FDH_alpha"/>
    <property type="match status" value="1"/>
</dbReference>
<dbReference type="EMBL" id="CAFBNF010000367">
    <property type="protein sequence ID" value="CAB4964423.1"/>
    <property type="molecule type" value="Genomic_DNA"/>
</dbReference>
<dbReference type="InterPro" id="IPR006657">
    <property type="entry name" value="MoPterin_dinucl-bd_dom"/>
</dbReference>
<dbReference type="InterPro" id="IPR006478">
    <property type="entry name" value="Formate_DH_asu"/>
</dbReference>
<protein>
    <submittedName>
        <fullName evidence="13">Unannotated protein</fullName>
    </submittedName>
</protein>
<feature type="domain" description="4Fe-4S ferredoxin-type" evidence="10">
    <location>
        <begin position="202"/>
        <end position="230"/>
    </location>
</feature>
<dbReference type="NCBIfam" id="TIGR01591">
    <property type="entry name" value="Fdh-alpha"/>
    <property type="match status" value="1"/>
</dbReference>
<dbReference type="Pfam" id="PF11390">
    <property type="entry name" value="FdsD"/>
    <property type="match status" value="1"/>
</dbReference>
<evidence type="ECO:0000313" key="13">
    <source>
        <dbReference type="EMBL" id="CAB4964423.1"/>
    </source>
</evidence>
<dbReference type="SMART" id="SM00926">
    <property type="entry name" value="Molybdop_Fe4S4"/>
    <property type="match status" value="1"/>
</dbReference>
<dbReference type="Gene3D" id="3.10.20.740">
    <property type="match status" value="1"/>
</dbReference>
<dbReference type="PROSITE" id="PS51379">
    <property type="entry name" value="4FE4S_FER_2"/>
    <property type="match status" value="2"/>
</dbReference>
<keyword evidence="6" id="KW-0560">Oxidoreductase</keyword>
<dbReference type="GO" id="GO:0046872">
    <property type="term" value="F:metal ion binding"/>
    <property type="evidence" value="ECO:0007669"/>
    <property type="project" value="UniProtKB-KW"/>
</dbReference>
<dbReference type="GO" id="GO:0003954">
    <property type="term" value="F:NADH dehydrogenase activity"/>
    <property type="evidence" value="ECO:0007669"/>
    <property type="project" value="TreeGrafter"/>
</dbReference>
<sequence length="1012" mass="109327">MTLLHEPDFGTPARTSTEEVTLLVDGTSVTVPAGTSVMRAAAEAGFTVPKLCATDSLEAFGSCRLCVVEIDGKRGTPASCTTPVESGMVVHTQTPKVDKLRRGVMELYISDHPLDCLTCSANGDCELQDMAGVVGLREVRYGFEGESHTHAEKDESNPYFTFDSSKCIVCSRCVRACDEVQGTFALTISGRGFDSKVTPGAGESFFGSDCVSCGACVQACPTATLEEKSVINLGMPTRTVLTTCAYCGVGCSFKAELRGDELVRMVPFKDGGANEGHSCVKGRFAWGYATHPDRVVDPMVRERITDEWRVVSWDEAIDFAATRLKAIQAEYGVDSIGGITSSRCTNEEVYVVQKMIRAAFGNNNVDTCARVCHSPTGYGLNQTFGTSAGTQDFKSVESSDVILLIGANPTDAHPVFASRMKRRLRQGAQLIVLDPRRIDLVRSPHVEAAFHLPLQPGTNVAVINALAHVIVTEGLANTEFVAERCDPAAYATWEAFIRRPENSPEVVAEIAGISADDIRGAARLFAGGPNSSIYYGLGVTEHSQGSTMVMGMANLAMATGSIGREGVGVNPLRGQNNVQGSCDMGSFPHELPGYRRVSDDVVRHQFETMWGREIQSVPGLRIPNMFDAALAGEFRAMYVQGEDIAQSDPNTTHVHAALAALDLVIVQDLFLNETASFAHVFLPGTSFLEKDGTFTNAERRINRVRPVMASPTGRSEWEATCALAEAMGYPMHYESAAEIMDEIAALTPTFAGVSFARLDEVGSIQWPCNEGHPDGTPVMHIEQFVRGLGNFVQTPFVATDERTTRKFPLILTTGRILSQYNVGAQTRRTENTRWVSEDVLEMHEADADPRGIVDGGWVNVTSRVGETQLRVSVTDRVPPGVVYTTFHFPESGANVITTDYSDWATNCPEYKVTAVEVRTSTREHERAAAATFEGHDQYAHLALMLNQIAANAGGDSDSQRVERVALHVRSFWAPTMVRDLKAARAAGTVTLSSVAAEALDAVAGVLPAPNPV</sequence>
<evidence type="ECO:0000259" key="9">
    <source>
        <dbReference type="PROSITE" id="PS51085"/>
    </source>
</evidence>
<keyword evidence="3" id="KW-0001">2Fe-2S</keyword>
<keyword evidence="4" id="KW-0479">Metal-binding</keyword>
<dbReference type="Pfam" id="PF01568">
    <property type="entry name" value="Molydop_binding"/>
    <property type="match status" value="1"/>
</dbReference>
<keyword evidence="7" id="KW-0408">Iron</keyword>
<dbReference type="InterPro" id="IPR019574">
    <property type="entry name" value="NADH_UbQ_OxRdtase_Gsu_4Fe4S-bd"/>
</dbReference>
<dbReference type="InterPro" id="IPR050123">
    <property type="entry name" value="Prok_molybdopt-oxidoreductase"/>
</dbReference>
<evidence type="ECO:0000256" key="1">
    <source>
        <dbReference type="ARBA" id="ARBA00007023"/>
    </source>
</evidence>
<proteinExistence type="inferred from homology"/>
<dbReference type="Pfam" id="PF10588">
    <property type="entry name" value="NADH-G_4Fe-4S_3"/>
    <property type="match status" value="1"/>
</dbReference>
<dbReference type="PANTHER" id="PTHR43105">
    <property type="entry name" value="RESPIRATORY NITRATE REDUCTASE"/>
    <property type="match status" value="1"/>
</dbReference>
<dbReference type="SUPFAM" id="SSF50692">
    <property type="entry name" value="ADC-like"/>
    <property type="match status" value="1"/>
</dbReference>
<dbReference type="SUPFAM" id="SSF54862">
    <property type="entry name" value="4Fe-4S ferredoxins"/>
    <property type="match status" value="1"/>
</dbReference>
<dbReference type="PROSITE" id="PS51085">
    <property type="entry name" value="2FE2S_FER_2"/>
    <property type="match status" value="1"/>
</dbReference>
<dbReference type="GO" id="GO:0043546">
    <property type="term" value="F:molybdopterin cofactor binding"/>
    <property type="evidence" value="ECO:0007669"/>
    <property type="project" value="InterPro"/>
</dbReference>
<evidence type="ECO:0000259" key="12">
    <source>
        <dbReference type="PROSITE" id="PS51839"/>
    </source>
</evidence>
<gene>
    <name evidence="13" type="ORF">UFOPK3773_02254</name>
</gene>
<dbReference type="Gene3D" id="2.40.40.20">
    <property type="match status" value="1"/>
</dbReference>
<accession>A0A6J7LC94</accession>
<dbReference type="InterPro" id="IPR006656">
    <property type="entry name" value="Mopterin_OxRdtase"/>
</dbReference>
<comment type="similarity">
    <text evidence="1">In the C-terminal section; belongs to the prokaryotic molybdopterin-containing oxidoreductase family.</text>
</comment>
<evidence type="ECO:0000256" key="2">
    <source>
        <dbReference type="ARBA" id="ARBA00022485"/>
    </source>
</evidence>
<dbReference type="InterPro" id="IPR017896">
    <property type="entry name" value="4Fe4S_Fe-S-bd"/>
</dbReference>
<dbReference type="SUPFAM" id="SSF54292">
    <property type="entry name" value="2Fe-2S ferredoxin-like"/>
    <property type="match status" value="1"/>
</dbReference>
<feature type="domain" description="4Fe-4S His(Cys)3-ligated-type" evidence="12">
    <location>
        <begin position="96"/>
        <end position="135"/>
    </location>
</feature>
<dbReference type="Pfam" id="PF12838">
    <property type="entry name" value="Fer4_7"/>
    <property type="match status" value="1"/>
</dbReference>
<dbReference type="CDD" id="cd02753">
    <property type="entry name" value="MopB_Formate-Dh-H"/>
    <property type="match status" value="1"/>
</dbReference>
<dbReference type="PANTHER" id="PTHR43105:SF14">
    <property type="entry name" value="FORMATE DEHYDROGENASE H"/>
    <property type="match status" value="1"/>
</dbReference>
<dbReference type="InterPro" id="IPR041924">
    <property type="entry name" value="Formate_Dh-H_N"/>
</dbReference>
<evidence type="ECO:0000259" key="11">
    <source>
        <dbReference type="PROSITE" id="PS51669"/>
    </source>
</evidence>
<dbReference type="CDD" id="cd00207">
    <property type="entry name" value="fer2"/>
    <property type="match status" value="1"/>
</dbReference>
<evidence type="ECO:0000259" key="10">
    <source>
        <dbReference type="PROSITE" id="PS51379"/>
    </source>
</evidence>
<dbReference type="CDD" id="cd00508">
    <property type="entry name" value="MopB_CT_Fdh-Nap-like"/>
    <property type="match status" value="1"/>
</dbReference>
<organism evidence="13">
    <name type="scientific">freshwater metagenome</name>
    <dbReference type="NCBI Taxonomy" id="449393"/>
    <lineage>
        <taxon>unclassified sequences</taxon>
        <taxon>metagenomes</taxon>
        <taxon>ecological metagenomes</taxon>
    </lineage>
</organism>
<evidence type="ECO:0000256" key="7">
    <source>
        <dbReference type="ARBA" id="ARBA00023004"/>
    </source>
</evidence>
<dbReference type="FunFam" id="3.10.20.740:FF:000005">
    <property type="entry name" value="NADH:ubiquinone oxidoreductase subunit"/>
    <property type="match status" value="1"/>
</dbReference>
<dbReference type="Gene3D" id="3.40.50.740">
    <property type="match status" value="1"/>
</dbReference>
<dbReference type="Gene3D" id="3.30.70.20">
    <property type="match status" value="1"/>
</dbReference>
<dbReference type="PROSITE" id="PS51839">
    <property type="entry name" value="4FE4S_HC3"/>
    <property type="match status" value="1"/>
</dbReference>
<evidence type="ECO:0000256" key="6">
    <source>
        <dbReference type="ARBA" id="ARBA00023002"/>
    </source>
</evidence>
<feature type="domain" description="4Fe-4S ferredoxin-type" evidence="10">
    <location>
        <begin position="158"/>
        <end position="189"/>
    </location>
</feature>
<dbReference type="AlphaFoldDB" id="A0A6J7LC94"/>
<dbReference type="PROSITE" id="PS51669">
    <property type="entry name" value="4FE4S_MOW_BIS_MGD"/>
    <property type="match status" value="1"/>
</dbReference>
<dbReference type="Pfam" id="PF00384">
    <property type="entry name" value="Molybdopterin"/>
    <property type="match status" value="1"/>
</dbReference>
<evidence type="ECO:0000256" key="3">
    <source>
        <dbReference type="ARBA" id="ARBA00022714"/>
    </source>
</evidence>
<dbReference type="Pfam" id="PF13510">
    <property type="entry name" value="Fer2_4"/>
    <property type="match status" value="1"/>
</dbReference>